<protein>
    <submittedName>
        <fullName evidence="8">Membrane protein</fullName>
    </submittedName>
</protein>
<evidence type="ECO:0000313" key="8">
    <source>
        <dbReference type="EMBL" id="GIJ45132.1"/>
    </source>
</evidence>
<feature type="transmembrane region" description="Helical" evidence="6">
    <location>
        <begin position="724"/>
        <end position="747"/>
    </location>
</feature>
<evidence type="ECO:0000313" key="9">
    <source>
        <dbReference type="Proteomes" id="UP000619260"/>
    </source>
</evidence>
<dbReference type="Proteomes" id="UP000619260">
    <property type="component" value="Unassembled WGS sequence"/>
</dbReference>
<dbReference type="Pfam" id="PF02687">
    <property type="entry name" value="FtsX"/>
    <property type="match status" value="2"/>
</dbReference>
<sequence>MFTLGVRLATKRVAATLAVVVAVLGGAAFLTCVGILAESGFRSHAPVDRLAGADVVVSADQTRAAGDPFATPLPERALVPADVVERLRALPGVTSAVGDLSFPAAALTADGTPVTASGDPRVAGHGWSSTVLIGQSTVDGVPPAGQLDVALDRATADAAGVRTGDAVTVVAAGRQASYRVSAIVSGGGIYFADPTARELATRNRPAPAEPAGGPSAGSVEGVDLVVLTAEAGKEDAVADAVRQAVRGTGLVVSTGDDRGDVESPGTTAGRRILPVLAGSLGGVTLLVVGFIVGGALAVSVAAQRRDLALMRAVGATPKQVRGLAAAQASAAAAVAAVPGIALGYPLAGIFRDLLVRAGFLPGVLPLSFSPVPAAVTVLLLAAVIPVAARLAVWRTSRMAATEAVAESRVEPRRASPTRTFAGLLVLVAAHVVAVTPLFVRTPIGASVTAVAGIIATIGLAIAGPGLVAALGRVLHRVLPARASASTWLAVANTHGYPQRVAGAVTTLAMAVVFTLTYALTQTTLLQAARDDVREGTLAELSVTAPAVGGMPAELTSAVRGVPGVRGAAAVTSTTVLWTFDMLGEKETESASAMILNPDAPGVLDLDVRTGDLADLRGATVAVDADTARGRDANVGDTIDLTLGDGTAVKARVVATYGRGFGFGPLVVSRDLAAGHTTTALDQQVLVRTDGAPATLAALEKLAAAHPGMLVGAPPAPEAKIPPELWINAAVLLVLLGYLLFGIANRLVATTTRRRTELAALQLAGATPAQVRRTVRQEALLVCATAIGAGAVLSAGPLVLLAVGILGRPVPAGPWWSAPLVFAIVALIALLSMELPTRRALAVAPVEALTRD</sequence>
<feature type="transmembrane region" description="Helical" evidence="6">
    <location>
        <begin position="812"/>
        <end position="830"/>
    </location>
</feature>
<keyword evidence="5 6" id="KW-0472">Membrane</keyword>
<gene>
    <name evidence="8" type="ORF">Val02_20180</name>
</gene>
<dbReference type="InterPro" id="IPR038766">
    <property type="entry name" value="Membrane_comp_ABC_pdt"/>
</dbReference>
<dbReference type="AlphaFoldDB" id="A0A8J4DQ78"/>
<dbReference type="InterPro" id="IPR003838">
    <property type="entry name" value="ABC3_permease_C"/>
</dbReference>
<organism evidence="8 9">
    <name type="scientific">Virgisporangium aliadipatigenens</name>
    <dbReference type="NCBI Taxonomy" id="741659"/>
    <lineage>
        <taxon>Bacteria</taxon>
        <taxon>Bacillati</taxon>
        <taxon>Actinomycetota</taxon>
        <taxon>Actinomycetes</taxon>
        <taxon>Micromonosporales</taxon>
        <taxon>Micromonosporaceae</taxon>
        <taxon>Virgisporangium</taxon>
    </lineage>
</organism>
<accession>A0A8J4DQ78</accession>
<reference evidence="8" key="1">
    <citation type="submission" date="2021-01" db="EMBL/GenBank/DDBJ databases">
        <title>Whole genome shotgun sequence of Virgisporangium aliadipatigenens NBRC 105644.</title>
        <authorList>
            <person name="Komaki H."/>
            <person name="Tamura T."/>
        </authorList>
    </citation>
    <scope>NUCLEOTIDE SEQUENCE</scope>
    <source>
        <strain evidence="8">NBRC 105644</strain>
    </source>
</reference>
<feature type="transmembrane region" description="Helical" evidence="6">
    <location>
        <begin position="420"/>
        <end position="439"/>
    </location>
</feature>
<feature type="transmembrane region" description="Helical" evidence="6">
    <location>
        <begin position="445"/>
        <end position="471"/>
    </location>
</feature>
<keyword evidence="2" id="KW-1003">Cell membrane</keyword>
<name>A0A8J4DQ78_9ACTN</name>
<evidence type="ECO:0000256" key="6">
    <source>
        <dbReference type="SAM" id="Phobius"/>
    </source>
</evidence>
<feature type="domain" description="ABC3 transporter permease C-terminal" evidence="7">
    <location>
        <begin position="730"/>
        <end position="841"/>
    </location>
</feature>
<keyword evidence="3 6" id="KW-0812">Transmembrane</keyword>
<keyword evidence="4 6" id="KW-1133">Transmembrane helix</keyword>
<feature type="transmembrane region" description="Helical" evidence="6">
    <location>
        <begin position="500"/>
        <end position="519"/>
    </location>
</feature>
<keyword evidence="9" id="KW-1185">Reference proteome</keyword>
<evidence type="ECO:0000259" key="7">
    <source>
        <dbReference type="Pfam" id="PF02687"/>
    </source>
</evidence>
<evidence type="ECO:0000256" key="1">
    <source>
        <dbReference type="ARBA" id="ARBA00004651"/>
    </source>
</evidence>
<feature type="transmembrane region" description="Helical" evidence="6">
    <location>
        <begin position="280"/>
        <end position="302"/>
    </location>
</feature>
<evidence type="ECO:0000256" key="2">
    <source>
        <dbReference type="ARBA" id="ARBA00022475"/>
    </source>
</evidence>
<feature type="transmembrane region" description="Helical" evidence="6">
    <location>
        <begin position="367"/>
        <end position="388"/>
    </location>
</feature>
<evidence type="ECO:0000256" key="4">
    <source>
        <dbReference type="ARBA" id="ARBA00022989"/>
    </source>
</evidence>
<feature type="transmembrane region" description="Helical" evidence="6">
    <location>
        <begin position="778"/>
        <end position="806"/>
    </location>
</feature>
<dbReference type="GO" id="GO:0005886">
    <property type="term" value="C:plasma membrane"/>
    <property type="evidence" value="ECO:0007669"/>
    <property type="project" value="UniProtKB-SubCell"/>
</dbReference>
<feature type="transmembrane region" description="Helical" evidence="6">
    <location>
        <begin position="323"/>
        <end position="347"/>
    </location>
</feature>
<evidence type="ECO:0000256" key="3">
    <source>
        <dbReference type="ARBA" id="ARBA00022692"/>
    </source>
</evidence>
<dbReference type="EMBL" id="BOPF01000006">
    <property type="protein sequence ID" value="GIJ45132.1"/>
    <property type="molecule type" value="Genomic_DNA"/>
</dbReference>
<proteinExistence type="predicted"/>
<feature type="domain" description="ABC3 transporter permease C-terminal" evidence="7">
    <location>
        <begin position="280"/>
        <end position="397"/>
    </location>
</feature>
<dbReference type="RefSeq" id="WP_203898682.1">
    <property type="nucleotide sequence ID" value="NZ_BOPF01000006.1"/>
</dbReference>
<dbReference type="PANTHER" id="PTHR30287">
    <property type="entry name" value="MEMBRANE COMPONENT OF PREDICTED ABC SUPERFAMILY METABOLITE UPTAKE TRANSPORTER"/>
    <property type="match status" value="1"/>
</dbReference>
<comment type="caution">
    <text evidence="8">The sequence shown here is derived from an EMBL/GenBank/DDBJ whole genome shotgun (WGS) entry which is preliminary data.</text>
</comment>
<dbReference type="PANTHER" id="PTHR30287:SF1">
    <property type="entry name" value="INNER MEMBRANE PROTEIN"/>
    <property type="match status" value="1"/>
</dbReference>
<comment type="subcellular location">
    <subcellularLocation>
        <location evidence="1">Cell membrane</location>
        <topology evidence="1">Multi-pass membrane protein</topology>
    </subcellularLocation>
</comment>
<evidence type="ECO:0000256" key="5">
    <source>
        <dbReference type="ARBA" id="ARBA00023136"/>
    </source>
</evidence>